<comment type="caution">
    <text evidence="6">The sequence shown here is derived from an EMBL/GenBank/DDBJ whole genome shotgun (WGS) entry which is preliminary data.</text>
</comment>
<reference evidence="6 7" key="1">
    <citation type="submission" date="2023-01" db="EMBL/GenBank/DDBJ databases">
        <authorList>
            <person name="Yoon J.-W."/>
        </authorList>
    </citation>
    <scope>NUCLEOTIDE SEQUENCE [LARGE SCALE GENOMIC DNA]</scope>
    <source>
        <strain evidence="6 7">KMU-50</strain>
    </source>
</reference>
<dbReference type="RefSeq" id="WP_271053432.1">
    <property type="nucleotide sequence ID" value="NZ_JAQIIO010000003.1"/>
</dbReference>
<dbReference type="Proteomes" id="UP001528040">
    <property type="component" value="Unassembled WGS sequence"/>
</dbReference>
<keyword evidence="7" id="KW-1185">Reference proteome</keyword>
<dbReference type="SMART" id="SM00704">
    <property type="entry name" value="ZnF_CDGSH"/>
    <property type="match status" value="2"/>
</dbReference>
<feature type="domain" description="Iron-binding zinc finger CDGSH type" evidence="5">
    <location>
        <begin position="532"/>
        <end position="569"/>
    </location>
</feature>
<dbReference type="EMBL" id="JAQIIO010000003">
    <property type="protein sequence ID" value="MDA5093726.1"/>
    <property type="molecule type" value="Genomic_DNA"/>
</dbReference>
<dbReference type="InterPro" id="IPR012347">
    <property type="entry name" value="Ferritin-like"/>
</dbReference>
<evidence type="ECO:0000256" key="4">
    <source>
        <dbReference type="ARBA" id="ARBA00023014"/>
    </source>
</evidence>
<proteinExistence type="predicted"/>
<name>A0ABT4VZT8_9RHOB</name>
<dbReference type="InterPro" id="IPR010693">
    <property type="entry name" value="Divergent_4Fe-4S_mono-cluster"/>
</dbReference>
<evidence type="ECO:0000256" key="2">
    <source>
        <dbReference type="ARBA" id="ARBA00022723"/>
    </source>
</evidence>
<evidence type="ECO:0000313" key="7">
    <source>
        <dbReference type="Proteomes" id="UP001528040"/>
    </source>
</evidence>
<keyword evidence="3" id="KW-0408">Iron</keyword>
<dbReference type="Pfam" id="PF12902">
    <property type="entry name" value="Ferritin-like"/>
    <property type="match status" value="1"/>
</dbReference>
<dbReference type="Pfam" id="PF06902">
    <property type="entry name" value="Fer4_19"/>
    <property type="match status" value="1"/>
</dbReference>
<dbReference type="InterPro" id="IPR018967">
    <property type="entry name" value="FeS-contain_CDGSH-typ"/>
</dbReference>
<dbReference type="Pfam" id="PF09360">
    <property type="entry name" value="zf-CDGSH"/>
    <property type="match status" value="2"/>
</dbReference>
<dbReference type="InterPro" id="IPR042216">
    <property type="entry name" value="MitoNEET_CISD"/>
</dbReference>
<evidence type="ECO:0000313" key="6">
    <source>
        <dbReference type="EMBL" id="MDA5093726.1"/>
    </source>
</evidence>
<evidence type="ECO:0000256" key="3">
    <source>
        <dbReference type="ARBA" id="ARBA00023004"/>
    </source>
</evidence>
<feature type="domain" description="Iron-binding zinc finger CDGSH type" evidence="5">
    <location>
        <begin position="378"/>
        <end position="415"/>
    </location>
</feature>
<dbReference type="Gene3D" id="3.40.5.90">
    <property type="entry name" value="CDGSH iron-sulfur domain, mitoNEET-type"/>
    <property type="match status" value="2"/>
</dbReference>
<keyword evidence="4" id="KW-0411">Iron-sulfur</keyword>
<dbReference type="PANTHER" id="PTHR34400:SF4">
    <property type="entry name" value="MEMBRANE PROTEIN"/>
    <property type="match status" value="1"/>
</dbReference>
<evidence type="ECO:0000259" key="5">
    <source>
        <dbReference type="SMART" id="SM00704"/>
    </source>
</evidence>
<sequence>MAITNLESLRTHLQWAIELEHATLAPYLSALYSIKEGTNIESAEVIKSVFLEEMLHMALAANILNAVGGSPKFDYEGFIPTFPTPLPHGDGSFVVNLGKFSAEGIKSFLNIERPAETDAEPLDENYHSIGQFYSAITEGLKSCCKALGEDVVFSGDPSWQLTAETTYYGGAGHLIGVTDLASALAAMEEIVEQGEGMDHASIFDGDKNMFHPEREEVGHYFRFQEILEGRSYQAGDTPTSGPTGERFNVDWQAVHNMRINPDINDYSSDSVAYEKMEALAQGYSDMLRMMERAFAGEPKLFGETVGTMFELRHLILDLMELPSGDGATTVGPYFAYRPPAHGHDSWIEIRENGPYAVHGDIPLVRKKRVTSDRGEALTWATIETLPADEGYVLCRCGQSKTKPFCDGTHDHIDFDGEGPADFAPISETQEILEGDGIRVKVDNSYCVHAKYCFNKSSGIRKLIPESADANAKSQIIAMVDRCPSGTFVYELPLDSEMTEVEEELRREVAAISEDECSKTAGPLWVTGGVPIMKPDGTFLETRNRVTLCRCGQSKNKPFCDGTHTKVKFKE</sequence>
<keyword evidence="1" id="KW-0001">2Fe-2S</keyword>
<organism evidence="6 7">
    <name type="scientific">Aliiroseovarius salicola</name>
    <dbReference type="NCBI Taxonomy" id="3009082"/>
    <lineage>
        <taxon>Bacteria</taxon>
        <taxon>Pseudomonadati</taxon>
        <taxon>Pseudomonadota</taxon>
        <taxon>Alphaproteobacteria</taxon>
        <taxon>Rhodobacterales</taxon>
        <taxon>Paracoccaceae</taxon>
        <taxon>Aliiroseovarius</taxon>
    </lineage>
</organism>
<dbReference type="PANTHER" id="PTHR34400">
    <property type="match status" value="1"/>
</dbReference>
<evidence type="ECO:0000256" key="1">
    <source>
        <dbReference type="ARBA" id="ARBA00022714"/>
    </source>
</evidence>
<accession>A0ABT4VZT8</accession>
<dbReference type="InterPro" id="IPR026820">
    <property type="entry name" value="VioB/RebD_dom"/>
</dbReference>
<dbReference type="Gene3D" id="1.20.1260.10">
    <property type="match status" value="1"/>
</dbReference>
<keyword evidence="2" id="KW-0479">Metal-binding</keyword>
<protein>
    <submittedName>
        <fullName evidence="6">Ferritin-like domain-containing protein</fullName>
    </submittedName>
</protein>
<gene>
    <name evidence="6" type="ORF">O2N63_06455</name>
</gene>